<keyword evidence="9" id="KW-1133">Transmembrane helix</keyword>
<sequence length="567" mass="65728">MSGFGVVMLVHDALHRAARVARHWSKNGCPVVIHVDRRVPGKAHSDFVKSFRDLDNIRFCKRHRCEWGTWSLVAASQSASTMMLDAFPDVRHVYLASGSCLPLRPVSELRDYLEDRPMTNFIESVTTEDVPWTVGGLDSERFTLRFPFSWKRQRYLFDRYVRLQRALRLKRRVPEGLVPHLGSQWWCLTRQTLSAILHDPDRRAYDAYFRRVWIPDESYYQTLVRLHSSNIESRSLTLSKFDFQGKPHIFYDDHLQLLRRSNCFVARKIWPHANRLYETFLSGDIDIMGTAEPEPGKIDRIFAKAVDRRTRGRAGLFMQSRFPNEGWENGKTCAPYSVFQGFSDLFEEFEDWLGRMVGARVHGELFAPDRVEFAGEQTAFSGALSNSPLLRDYNPRSFLTNLIWNTRGEHQCFQLSPRDNQKLNRFLSADSNAQISVISGAWAVPLFHSSQNFTEIRKEAARLQKIEAQFLDTLRSPHTKARVRIWSMADFVESPMEPLQTVIDEIGPRYSRRLTEAPRLVDLNGFGQFLQNLKNQGMHPHLMGDFPSGDAVQDTPRDRRKPYLIKK</sequence>
<dbReference type="STRING" id="1675527.AIOL_003763"/>
<protein>
    <recommendedName>
        <fullName evidence="14">Peptide O-xylosyltransferase</fullName>
    </recommendedName>
</protein>
<evidence type="ECO:0000256" key="4">
    <source>
        <dbReference type="ARBA" id="ARBA00022679"/>
    </source>
</evidence>
<keyword evidence="10" id="KW-0333">Golgi apparatus</keyword>
<keyword evidence="6" id="KW-0479">Metal-binding</keyword>
<evidence type="ECO:0000256" key="14">
    <source>
        <dbReference type="ARBA" id="ARBA00042865"/>
    </source>
</evidence>
<dbReference type="GO" id="GO:0016020">
    <property type="term" value="C:membrane"/>
    <property type="evidence" value="ECO:0007669"/>
    <property type="project" value="InterPro"/>
</dbReference>
<evidence type="ECO:0000256" key="3">
    <source>
        <dbReference type="ARBA" id="ARBA00022676"/>
    </source>
</evidence>
<keyword evidence="11" id="KW-0472">Membrane</keyword>
<dbReference type="InterPro" id="IPR043538">
    <property type="entry name" value="XYLT"/>
</dbReference>
<evidence type="ECO:0000256" key="2">
    <source>
        <dbReference type="ARBA" id="ARBA00004648"/>
    </source>
</evidence>
<keyword evidence="4" id="KW-0808">Transferase</keyword>
<keyword evidence="8" id="KW-0735">Signal-anchor</keyword>
<evidence type="ECO:0000256" key="15">
    <source>
        <dbReference type="SAM" id="MobiDB-lite"/>
    </source>
</evidence>
<evidence type="ECO:0000256" key="7">
    <source>
        <dbReference type="ARBA" id="ARBA00022824"/>
    </source>
</evidence>
<dbReference type="AlphaFoldDB" id="A0A0J9GZ87"/>
<feature type="domain" description="DUF5927" evidence="16">
    <location>
        <begin position="267"/>
        <end position="566"/>
    </location>
</feature>
<name>A0A0J9GZ87_9RHOB</name>
<evidence type="ECO:0000256" key="11">
    <source>
        <dbReference type="ARBA" id="ARBA00023136"/>
    </source>
</evidence>
<dbReference type="GO" id="GO:0030158">
    <property type="term" value="F:protein xylosyltransferase activity"/>
    <property type="evidence" value="ECO:0007669"/>
    <property type="project" value="InterPro"/>
</dbReference>
<evidence type="ECO:0000256" key="6">
    <source>
        <dbReference type="ARBA" id="ARBA00022723"/>
    </source>
</evidence>
<dbReference type="PATRIC" id="fig|1675527.3.peg.3943"/>
<comment type="caution">
    <text evidence="17">The sequence shown here is derived from an EMBL/GenBank/DDBJ whole genome shotgun (WGS) entry which is preliminary data.</text>
</comment>
<comment type="subcellular location">
    <subcellularLocation>
        <location evidence="2">Endoplasmic reticulum membrane</location>
        <topology evidence="2">Single-pass type II membrane protein</topology>
    </subcellularLocation>
    <subcellularLocation>
        <location evidence="1">Golgi apparatus membrane</location>
        <topology evidence="1">Single-pass type II membrane protein</topology>
    </subcellularLocation>
</comment>
<keyword evidence="12" id="KW-1015">Disulfide bond</keyword>
<evidence type="ECO:0000256" key="12">
    <source>
        <dbReference type="ARBA" id="ARBA00023157"/>
    </source>
</evidence>
<dbReference type="InterPro" id="IPR003406">
    <property type="entry name" value="Glyco_trans_14"/>
</dbReference>
<evidence type="ECO:0000256" key="1">
    <source>
        <dbReference type="ARBA" id="ARBA00004323"/>
    </source>
</evidence>
<dbReference type="Pfam" id="PF19349">
    <property type="entry name" value="DUF5927"/>
    <property type="match status" value="1"/>
</dbReference>
<dbReference type="PANTHER" id="PTHR46025:SF3">
    <property type="entry name" value="XYLOSYLTRANSFERASE OXT"/>
    <property type="match status" value="1"/>
</dbReference>
<evidence type="ECO:0000259" key="16">
    <source>
        <dbReference type="Pfam" id="PF19349"/>
    </source>
</evidence>
<reference evidence="17 18" key="1">
    <citation type="submission" date="2015-06" db="EMBL/GenBank/DDBJ databases">
        <title>Draft genome sequence of an Alphaproteobacteria species associated to the Mediterranean sponge Oscarella lobularis.</title>
        <authorList>
            <person name="Jourda C."/>
            <person name="Santini S."/>
            <person name="Claverie J.-M."/>
        </authorList>
    </citation>
    <scope>NUCLEOTIDE SEQUENCE [LARGE SCALE GENOMIC DNA]</scope>
    <source>
        <strain evidence="17">IGS</strain>
    </source>
</reference>
<dbReference type="Pfam" id="PF02485">
    <property type="entry name" value="Branch"/>
    <property type="match status" value="1"/>
</dbReference>
<accession>A0A0J9GZ87</accession>
<evidence type="ECO:0000256" key="5">
    <source>
        <dbReference type="ARBA" id="ARBA00022692"/>
    </source>
</evidence>
<dbReference type="Proteomes" id="UP000037178">
    <property type="component" value="Unassembled WGS sequence"/>
</dbReference>
<dbReference type="GO" id="GO:0050650">
    <property type="term" value="P:chondroitin sulfate proteoglycan biosynthetic process"/>
    <property type="evidence" value="ECO:0007669"/>
    <property type="project" value="TreeGrafter"/>
</dbReference>
<keyword evidence="13" id="KW-0325">Glycoprotein</keyword>
<feature type="compositionally biased region" description="Basic residues" evidence="15">
    <location>
        <begin position="558"/>
        <end position="567"/>
    </location>
</feature>
<gene>
    <name evidence="17" type="ORF">AIOL_003763</name>
</gene>
<evidence type="ECO:0000313" key="17">
    <source>
        <dbReference type="EMBL" id="KMW58783.1"/>
    </source>
</evidence>
<organism evidence="17 18">
    <name type="scientific">Candidatus Rhodobacter oscarellae</name>
    <dbReference type="NCBI Taxonomy" id="1675527"/>
    <lineage>
        <taxon>Bacteria</taxon>
        <taxon>Pseudomonadati</taxon>
        <taxon>Pseudomonadota</taxon>
        <taxon>Alphaproteobacteria</taxon>
        <taxon>Rhodobacterales</taxon>
        <taxon>Rhodobacter group</taxon>
        <taxon>Rhodobacter</taxon>
    </lineage>
</organism>
<dbReference type="GO" id="GO:0046872">
    <property type="term" value="F:metal ion binding"/>
    <property type="evidence" value="ECO:0007669"/>
    <property type="project" value="UniProtKB-KW"/>
</dbReference>
<dbReference type="GO" id="GO:0015012">
    <property type="term" value="P:heparan sulfate proteoglycan biosynthetic process"/>
    <property type="evidence" value="ECO:0007669"/>
    <property type="project" value="TreeGrafter"/>
</dbReference>
<evidence type="ECO:0000256" key="13">
    <source>
        <dbReference type="ARBA" id="ARBA00023180"/>
    </source>
</evidence>
<evidence type="ECO:0000256" key="8">
    <source>
        <dbReference type="ARBA" id="ARBA00022968"/>
    </source>
</evidence>
<feature type="region of interest" description="Disordered" evidence="15">
    <location>
        <begin position="540"/>
        <end position="567"/>
    </location>
</feature>
<dbReference type="PANTHER" id="PTHR46025">
    <property type="entry name" value="XYLOSYLTRANSFERASE OXT"/>
    <property type="match status" value="1"/>
</dbReference>
<keyword evidence="7" id="KW-0256">Endoplasmic reticulum</keyword>
<evidence type="ECO:0000256" key="9">
    <source>
        <dbReference type="ARBA" id="ARBA00022989"/>
    </source>
</evidence>
<keyword evidence="3" id="KW-0328">Glycosyltransferase</keyword>
<keyword evidence="18" id="KW-1185">Reference proteome</keyword>
<evidence type="ECO:0000256" key="10">
    <source>
        <dbReference type="ARBA" id="ARBA00023034"/>
    </source>
</evidence>
<dbReference type="InterPro" id="IPR045971">
    <property type="entry name" value="DUF5927"/>
</dbReference>
<dbReference type="EMBL" id="LFTY01000002">
    <property type="protein sequence ID" value="KMW58783.1"/>
    <property type="molecule type" value="Genomic_DNA"/>
</dbReference>
<evidence type="ECO:0000313" key="18">
    <source>
        <dbReference type="Proteomes" id="UP000037178"/>
    </source>
</evidence>
<proteinExistence type="predicted"/>
<keyword evidence="5" id="KW-0812">Transmembrane</keyword>